<comment type="similarity">
    <text evidence="2">Belongs to the SusD family.</text>
</comment>
<feature type="domain" description="RagB/SusD" evidence="6">
    <location>
        <begin position="326"/>
        <end position="664"/>
    </location>
</feature>
<evidence type="ECO:0000256" key="4">
    <source>
        <dbReference type="ARBA" id="ARBA00023136"/>
    </source>
</evidence>
<keyword evidence="5" id="KW-0998">Cell outer membrane</keyword>
<accession>A0A174TSU6</accession>
<dbReference type="Gene3D" id="1.25.40.390">
    <property type="match status" value="1"/>
</dbReference>
<evidence type="ECO:0000259" key="6">
    <source>
        <dbReference type="Pfam" id="PF07980"/>
    </source>
</evidence>
<evidence type="ECO:0000256" key="3">
    <source>
        <dbReference type="ARBA" id="ARBA00022729"/>
    </source>
</evidence>
<reference evidence="8 9" key="1">
    <citation type="submission" date="2015-09" db="EMBL/GenBank/DDBJ databases">
        <authorList>
            <consortium name="Pathogen Informatics"/>
        </authorList>
    </citation>
    <scope>NUCLEOTIDE SEQUENCE [LARGE SCALE GENOMIC DNA]</scope>
    <source>
        <strain evidence="8 9">2789STDY5834945</strain>
    </source>
</reference>
<dbReference type="InterPro" id="IPR011990">
    <property type="entry name" value="TPR-like_helical_dom_sf"/>
</dbReference>
<dbReference type="RefSeq" id="WP_055219303.1">
    <property type="nucleotide sequence ID" value="NZ_CZBI01000003.1"/>
</dbReference>
<evidence type="ECO:0000313" key="9">
    <source>
        <dbReference type="Proteomes" id="UP000095541"/>
    </source>
</evidence>
<dbReference type="AlphaFoldDB" id="A0A174TSU6"/>
<dbReference type="Pfam" id="PF14322">
    <property type="entry name" value="SusD-like_3"/>
    <property type="match status" value="1"/>
</dbReference>
<keyword evidence="8" id="KW-0449">Lipoprotein</keyword>
<evidence type="ECO:0000259" key="7">
    <source>
        <dbReference type="Pfam" id="PF14322"/>
    </source>
</evidence>
<dbReference type="InterPro" id="IPR033985">
    <property type="entry name" value="SusD-like_N"/>
</dbReference>
<name>A0A174TSU6_BACT4</name>
<protein>
    <submittedName>
        <fullName evidence="8">Putative lipoprotein</fullName>
    </submittedName>
</protein>
<evidence type="ECO:0000256" key="5">
    <source>
        <dbReference type="ARBA" id="ARBA00023237"/>
    </source>
</evidence>
<evidence type="ECO:0000256" key="1">
    <source>
        <dbReference type="ARBA" id="ARBA00004442"/>
    </source>
</evidence>
<dbReference type="InterPro" id="IPR012944">
    <property type="entry name" value="SusD_RagB_dom"/>
</dbReference>
<dbReference type="PROSITE" id="PS51257">
    <property type="entry name" value="PROKAR_LIPOPROTEIN"/>
    <property type="match status" value="1"/>
</dbReference>
<evidence type="ECO:0000256" key="2">
    <source>
        <dbReference type="ARBA" id="ARBA00006275"/>
    </source>
</evidence>
<evidence type="ECO:0000313" key="8">
    <source>
        <dbReference type="EMBL" id="CUQ09889.1"/>
    </source>
</evidence>
<gene>
    <name evidence="8" type="ORF">ERS852557_02717</name>
</gene>
<keyword evidence="3" id="KW-0732">Signal</keyword>
<proteinExistence type="inferred from homology"/>
<dbReference type="Proteomes" id="UP000095541">
    <property type="component" value="Unassembled WGS sequence"/>
</dbReference>
<dbReference type="Pfam" id="PF07980">
    <property type="entry name" value="SusD_RagB"/>
    <property type="match status" value="1"/>
</dbReference>
<sequence length="664" mass="75788">MKKYIYSILAGVALSFSSCVDFLNVSDELADELTKEEVFNTVSLVRGWHGNIFNCITEYNTLFFNVTAFNNPWCSLAGETCTNHDKIKVEMQNGFTASNASFQRFSPLYQYIRQAYLFLDNAHAIGTPADGANGYLSEEQVARMKSEAKFFIAYSYFSLFELYGPTPIIDHALPDDLSSFDFPRASVDEMVSFIDGLLQEVLNENLLPPTIYYDETGNRLETWNLDEMVRPTRAVVLALRAKLAVYAASKLFNGGYKEALELRNTDGKQLFPAEDRNKWAIAKSRLEEFLQFAESEGYGLYIAKNADGSIDANKSVYNVFQEYNDEIIWATPKNVMSNNQNNGEERRFRPRDLNQGFSGIGVSQQSVDAFFTKNGLTIDQDPEYNETGFSEVFNPTATYNANAAVKGRVDKHVCNMYVNREPRFYWSVTYPGKSWHILPSGKLNWQFDTSLYGNNGKQGPGYLDGRDCYTGYLLYKRVNNTLYPVAPGKMGWARPGILLRMADFYLYYAEACNEVNPSDKNVIKYLDMVRERAGIPGYQELADNQVKDKNGNSVNIIGNYEKQAFAIRRERQVELFVEGQRYFDIRRWMVCDPGEEADRTKFIGMNMMGELTQSANGTPGYDIPGTFFQRVDVQQHQWKHCMYLYPIPHGEIEKSPLMIQNPGW</sequence>
<feature type="domain" description="SusD-like N-terminal" evidence="7">
    <location>
        <begin position="97"/>
        <end position="196"/>
    </location>
</feature>
<organism evidence="8 9">
    <name type="scientific">Bacteroides thetaiotaomicron</name>
    <dbReference type="NCBI Taxonomy" id="818"/>
    <lineage>
        <taxon>Bacteria</taxon>
        <taxon>Pseudomonadati</taxon>
        <taxon>Bacteroidota</taxon>
        <taxon>Bacteroidia</taxon>
        <taxon>Bacteroidales</taxon>
        <taxon>Bacteroidaceae</taxon>
        <taxon>Bacteroides</taxon>
    </lineage>
</organism>
<dbReference type="GO" id="GO:0009279">
    <property type="term" value="C:cell outer membrane"/>
    <property type="evidence" value="ECO:0007669"/>
    <property type="project" value="UniProtKB-SubCell"/>
</dbReference>
<dbReference type="SUPFAM" id="SSF48452">
    <property type="entry name" value="TPR-like"/>
    <property type="match status" value="1"/>
</dbReference>
<dbReference type="EMBL" id="CZBI01000003">
    <property type="protein sequence ID" value="CUQ09889.1"/>
    <property type="molecule type" value="Genomic_DNA"/>
</dbReference>
<keyword evidence="4" id="KW-0472">Membrane</keyword>
<comment type="subcellular location">
    <subcellularLocation>
        <location evidence="1">Cell outer membrane</location>
    </subcellularLocation>
</comment>